<dbReference type="KEGG" id="gsb:GSUB_14745"/>
<dbReference type="GO" id="GO:0016075">
    <property type="term" value="P:rRNA catabolic process"/>
    <property type="evidence" value="ECO:0007669"/>
    <property type="project" value="TreeGrafter"/>
</dbReference>
<dbReference type="PANTHER" id="PTHR33988">
    <property type="entry name" value="ENDORIBONUCLEASE MAZF-RELATED"/>
    <property type="match status" value="1"/>
</dbReference>
<dbReference type="Proteomes" id="UP000035036">
    <property type="component" value="Chromosome"/>
</dbReference>
<reference evidence="1 2" key="1">
    <citation type="journal article" date="2015" name="Genome Announc.">
        <title>Genomes of Geoalkalibacter ferrihydriticus Z-0531T and Geoalkalibacter subterraneus Red1T, Two Haloalkaliphilic Metal-Reducing Deltaproteobacteria.</title>
        <authorList>
            <person name="Badalamenti J.P."/>
            <person name="Krajmalnik-Brown R."/>
            <person name="Torres C.I."/>
            <person name="Bond D.R."/>
        </authorList>
    </citation>
    <scope>NUCLEOTIDE SEQUENCE [LARGE SCALE GENOMIC DNA]</scope>
    <source>
        <strain evidence="1 2">Red1</strain>
    </source>
</reference>
<dbReference type="EMBL" id="CP010311">
    <property type="protein sequence ID" value="AJF07557.1"/>
    <property type="molecule type" value="Genomic_DNA"/>
</dbReference>
<evidence type="ECO:0000313" key="1">
    <source>
        <dbReference type="EMBL" id="AJF07557.1"/>
    </source>
</evidence>
<dbReference type="STRING" id="483547.GSUB_14745"/>
<dbReference type="RefSeq" id="WP_040201479.1">
    <property type="nucleotide sequence ID" value="NZ_CP010311.1"/>
</dbReference>
<dbReference type="GO" id="GO:0003677">
    <property type="term" value="F:DNA binding"/>
    <property type="evidence" value="ECO:0007669"/>
    <property type="project" value="InterPro"/>
</dbReference>
<gene>
    <name evidence="1" type="ORF">GSUB_14745</name>
</gene>
<sequence>MKRGDLVLVAPPGAYGKPRPALIIQSDLFAEHPSVTICLLSSHLQQTPLFRYQVEPHTENGLSVPSQVQVDKIMTLPRTKLGQKIGRLQDRQLQEITRLIALWVGLAG</sequence>
<dbReference type="GO" id="GO:0004521">
    <property type="term" value="F:RNA endonuclease activity"/>
    <property type="evidence" value="ECO:0007669"/>
    <property type="project" value="TreeGrafter"/>
</dbReference>
<dbReference type="AlphaFoldDB" id="A0A0B5FH94"/>
<proteinExistence type="predicted"/>
<protein>
    <submittedName>
        <fullName evidence="1">Growth inhibitor PemK</fullName>
    </submittedName>
</protein>
<accession>A0A0B5FH94</accession>
<dbReference type="OrthoDB" id="6064990at2"/>
<dbReference type="InterPro" id="IPR003477">
    <property type="entry name" value="PemK-like"/>
</dbReference>
<dbReference type="GO" id="GO:0006402">
    <property type="term" value="P:mRNA catabolic process"/>
    <property type="evidence" value="ECO:0007669"/>
    <property type="project" value="TreeGrafter"/>
</dbReference>
<evidence type="ECO:0000313" key="2">
    <source>
        <dbReference type="Proteomes" id="UP000035036"/>
    </source>
</evidence>
<keyword evidence="2" id="KW-1185">Reference proteome</keyword>
<dbReference type="HOGENOM" id="CLU_121823_3_2_7"/>
<dbReference type="Pfam" id="PF02452">
    <property type="entry name" value="PemK_toxin"/>
    <property type="match status" value="1"/>
</dbReference>
<dbReference type="SUPFAM" id="SSF50118">
    <property type="entry name" value="Cell growth inhibitor/plasmid maintenance toxic component"/>
    <property type="match status" value="1"/>
</dbReference>
<dbReference type="Gene3D" id="2.30.30.110">
    <property type="match status" value="1"/>
</dbReference>
<organism evidence="1 2">
    <name type="scientific">Geoalkalibacter subterraneus</name>
    <dbReference type="NCBI Taxonomy" id="483547"/>
    <lineage>
        <taxon>Bacteria</taxon>
        <taxon>Pseudomonadati</taxon>
        <taxon>Thermodesulfobacteriota</taxon>
        <taxon>Desulfuromonadia</taxon>
        <taxon>Desulfuromonadales</taxon>
        <taxon>Geoalkalibacteraceae</taxon>
        <taxon>Geoalkalibacter</taxon>
    </lineage>
</organism>
<dbReference type="InterPro" id="IPR011067">
    <property type="entry name" value="Plasmid_toxin/cell-grow_inhib"/>
</dbReference>
<name>A0A0B5FH94_9BACT</name>